<keyword evidence="2" id="KW-0489">Methyltransferase</keyword>
<dbReference type="Proteomes" id="UP000033202">
    <property type="component" value="Unassembled WGS sequence"/>
</dbReference>
<dbReference type="EMBL" id="BBWU01000052">
    <property type="protein sequence ID" value="GAO40920.1"/>
    <property type="molecule type" value="Genomic_DNA"/>
</dbReference>
<organism evidence="2 3">
    <name type="scientific">Sphingomonas changbaiensis NBRC 104936</name>
    <dbReference type="NCBI Taxonomy" id="1219043"/>
    <lineage>
        <taxon>Bacteria</taxon>
        <taxon>Pseudomonadati</taxon>
        <taxon>Pseudomonadota</taxon>
        <taxon>Alphaproteobacteria</taxon>
        <taxon>Sphingomonadales</taxon>
        <taxon>Sphingomonadaceae</taxon>
        <taxon>Sphingomonas</taxon>
    </lineage>
</organism>
<dbReference type="GO" id="GO:0032259">
    <property type="term" value="P:methylation"/>
    <property type="evidence" value="ECO:0007669"/>
    <property type="project" value="UniProtKB-KW"/>
</dbReference>
<dbReference type="PANTHER" id="PTHR12843">
    <property type="entry name" value="PROTEIN-LYSINE N-METHYLTRANSFERASE METTL10"/>
    <property type="match status" value="1"/>
</dbReference>
<reference evidence="2 3" key="1">
    <citation type="submission" date="2015-04" db="EMBL/GenBank/DDBJ databases">
        <title>Whole genome shotgun sequence of Sphingomonas changbaiensis NBRC 104936.</title>
        <authorList>
            <person name="Katano-Makiyama Y."/>
            <person name="Hosoyama A."/>
            <person name="Hashimoto M."/>
            <person name="Noguchi M."/>
            <person name="Tsuchikane K."/>
            <person name="Ohji S."/>
            <person name="Yamazoe A."/>
            <person name="Ichikawa N."/>
            <person name="Kimura A."/>
            <person name="Fujita N."/>
        </authorList>
    </citation>
    <scope>NUCLEOTIDE SEQUENCE [LARGE SCALE GENOMIC DNA]</scope>
    <source>
        <strain evidence="2 3">NBRC 104936</strain>
    </source>
</reference>
<dbReference type="Gene3D" id="3.40.50.150">
    <property type="entry name" value="Vaccinia Virus protein VP39"/>
    <property type="match status" value="1"/>
</dbReference>
<protein>
    <submittedName>
        <fullName evidence="2">Putative methyltransferase</fullName>
    </submittedName>
</protein>
<dbReference type="InterPro" id="IPR029063">
    <property type="entry name" value="SAM-dependent_MTases_sf"/>
</dbReference>
<dbReference type="RefSeq" id="WP_217995442.1">
    <property type="nucleotide sequence ID" value="NZ_BBWU01000052.1"/>
</dbReference>
<dbReference type="PANTHER" id="PTHR12843:SF5">
    <property type="entry name" value="EEF1A LYSINE METHYLTRANSFERASE 2"/>
    <property type="match status" value="1"/>
</dbReference>
<evidence type="ECO:0000259" key="1">
    <source>
        <dbReference type="Pfam" id="PF13649"/>
    </source>
</evidence>
<evidence type="ECO:0000313" key="2">
    <source>
        <dbReference type="EMBL" id="GAO40920.1"/>
    </source>
</evidence>
<keyword evidence="3" id="KW-1185">Reference proteome</keyword>
<dbReference type="STRING" id="1219043.SCH01S_52_01030"/>
<keyword evidence="2" id="KW-0808">Transferase</keyword>
<dbReference type="AlphaFoldDB" id="A0A0E9MUX3"/>
<dbReference type="CDD" id="cd02440">
    <property type="entry name" value="AdoMet_MTases"/>
    <property type="match status" value="1"/>
</dbReference>
<evidence type="ECO:0000313" key="3">
    <source>
        <dbReference type="Proteomes" id="UP000033202"/>
    </source>
</evidence>
<dbReference type="Pfam" id="PF13649">
    <property type="entry name" value="Methyltransf_25"/>
    <property type="match status" value="1"/>
</dbReference>
<proteinExistence type="predicted"/>
<accession>A0A0E9MUX3</accession>
<comment type="caution">
    <text evidence="2">The sequence shown here is derived from an EMBL/GenBank/DDBJ whole genome shotgun (WGS) entry which is preliminary data.</text>
</comment>
<gene>
    <name evidence="2" type="ORF">SCH01S_52_01030</name>
</gene>
<sequence length="204" mass="22559">MNDGQAHWEQVYSTRPAETLSWFQVAPEPSLDAILGLAPTKETPIIDVGGGASGLVDALIDRGFADVSVLDISAAALAQAQGRLGAAAAQVRWTVADVTRWTPPRTYRIWHDRAVFHFLTEPEQRAAYRRALEVGLAPGGFAILGTFAPEGPERCSGLPVSRYDADRLAAELGPEFRLLRDWREAHRTPGDTRQLFQWCVLRRR</sequence>
<feature type="domain" description="Methyltransferase" evidence="1">
    <location>
        <begin position="45"/>
        <end position="140"/>
    </location>
</feature>
<dbReference type="GO" id="GO:0008168">
    <property type="term" value="F:methyltransferase activity"/>
    <property type="evidence" value="ECO:0007669"/>
    <property type="project" value="UniProtKB-KW"/>
</dbReference>
<dbReference type="SUPFAM" id="SSF53335">
    <property type="entry name" value="S-adenosyl-L-methionine-dependent methyltransferases"/>
    <property type="match status" value="1"/>
</dbReference>
<name>A0A0E9MUX3_9SPHN</name>
<dbReference type="InterPro" id="IPR041698">
    <property type="entry name" value="Methyltransf_25"/>
</dbReference>